<sequence length="826" mass="92983">MGHHTSQEEAASMISHSTKLSGLYPCLASECAEKFVKAPLKLFWRHDSLSGSNNHMHKSTSEREDFPCDTDDAFNDRTRDFDGSLHSSENHNAVNSEVVSSNENTPNATSIVLTPPNPLPAAEAALEESGEAYLPDMLSQNMLEGLTESGFQDFSPLVDGNDDVSVDMLPLQNGVASYPYPSFWMLDEFDNQADFQYGYQEASAAALASPAGADAHFTSSDSQQGLVQYSSQENPALNRPRAIQNRMFMQFSHRDMAGPCIDFPSIDPSDHDIVLSENFCHVDGKIHLAYKQISDFHSQQRVLHGAQVDTSLPLYNYFHVFIQLYFEYFDPQLPLVHWSVLEAEETSWILYLAIATIGCQYSAITNAQAYHNALRDLLRRAVLIELPPRPERAHLSFVQSVVLHHVSFLFAGTPALVAYAHYDKGTLVALCRGALAKSDVTLDQLPKGDMPTRWRCWAEAESRRRLIHSIWYLECLCFLFHGLRPGICARDFDELLPCRESLWNARTATDWAAQHMPRPGTAEGNMRLRLFLSRHFPRVIIHQHAGTFAKILIMMALFMEETAMEDLTRSWLFRRAISQVIEMHNTRSDLEFVSSYQAEAFSKACESSHPADAELDSFKPQGHASTTEIDSHVMQTTYHLLSILRRVRVETLYSISHWQTTTSGARTARREFTSWVKNNPQNGRKCIWHAAMIFNSIRQRKHVAAHEPFSLLIAALFLWASLKYGDLLGLSEVSNDMSSCLDLRAVIRLDRFSGDSSLEAWIQGKSPGPIHITGLGVLHGEESSVRVLKDMNKILASQTSWLQLSHGLVYAIEQLIQGKTPTYTPE</sequence>
<evidence type="ECO:0000313" key="9">
    <source>
        <dbReference type="Proteomes" id="UP000235786"/>
    </source>
</evidence>
<evidence type="ECO:0000256" key="6">
    <source>
        <dbReference type="ARBA" id="ARBA00023242"/>
    </source>
</evidence>
<evidence type="ECO:0000256" key="2">
    <source>
        <dbReference type="ARBA" id="ARBA00022723"/>
    </source>
</evidence>
<keyword evidence="4" id="KW-0863">Zinc-finger</keyword>
<evidence type="ECO:0000313" key="8">
    <source>
        <dbReference type="EMBL" id="PMD47222.1"/>
    </source>
</evidence>
<gene>
    <name evidence="8" type="ORF">L207DRAFT_627907</name>
</gene>
<protein>
    <recommendedName>
        <fullName evidence="7">Xylanolytic transcriptional activator regulatory domain-containing protein</fullName>
    </recommendedName>
</protein>
<dbReference type="GO" id="GO:0005634">
    <property type="term" value="C:nucleus"/>
    <property type="evidence" value="ECO:0007669"/>
    <property type="project" value="UniProtKB-SubCell"/>
</dbReference>
<evidence type="ECO:0000259" key="7">
    <source>
        <dbReference type="Pfam" id="PF04082"/>
    </source>
</evidence>
<evidence type="ECO:0000256" key="3">
    <source>
        <dbReference type="ARBA" id="ARBA00022737"/>
    </source>
</evidence>
<dbReference type="GO" id="GO:0000785">
    <property type="term" value="C:chromatin"/>
    <property type="evidence" value="ECO:0007669"/>
    <property type="project" value="TreeGrafter"/>
</dbReference>
<dbReference type="GO" id="GO:0000978">
    <property type="term" value="F:RNA polymerase II cis-regulatory region sequence-specific DNA binding"/>
    <property type="evidence" value="ECO:0007669"/>
    <property type="project" value="InterPro"/>
</dbReference>
<dbReference type="Pfam" id="PF04082">
    <property type="entry name" value="Fungal_trans"/>
    <property type="match status" value="1"/>
</dbReference>
<dbReference type="OrthoDB" id="3557599at2759"/>
<keyword evidence="6" id="KW-0539">Nucleus</keyword>
<dbReference type="GO" id="GO:0008270">
    <property type="term" value="F:zinc ion binding"/>
    <property type="evidence" value="ECO:0007669"/>
    <property type="project" value="UniProtKB-KW"/>
</dbReference>
<keyword evidence="9" id="KW-1185">Reference proteome</keyword>
<reference evidence="8 9" key="1">
    <citation type="submission" date="2016-04" db="EMBL/GenBank/DDBJ databases">
        <title>A degradative enzymes factory behind the ericoid mycorrhizal symbiosis.</title>
        <authorList>
            <consortium name="DOE Joint Genome Institute"/>
            <person name="Martino E."/>
            <person name="Morin E."/>
            <person name="Grelet G."/>
            <person name="Kuo A."/>
            <person name="Kohler A."/>
            <person name="Daghino S."/>
            <person name="Barry K."/>
            <person name="Choi C."/>
            <person name="Cichocki N."/>
            <person name="Clum A."/>
            <person name="Copeland A."/>
            <person name="Hainaut M."/>
            <person name="Haridas S."/>
            <person name="Labutti K."/>
            <person name="Lindquist E."/>
            <person name="Lipzen A."/>
            <person name="Khouja H.-R."/>
            <person name="Murat C."/>
            <person name="Ohm R."/>
            <person name="Olson A."/>
            <person name="Spatafora J."/>
            <person name="Veneault-Fourrey C."/>
            <person name="Henrissat B."/>
            <person name="Grigoriev I."/>
            <person name="Martin F."/>
            <person name="Perotto S."/>
        </authorList>
    </citation>
    <scope>NUCLEOTIDE SEQUENCE [LARGE SCALE GENOMIC DNA]</scope>
    <source>
        <strain evidence="8 9">F</strain>
    </source>
</reference>
<feature type="domain" description="Xylanolytic transcriptional activator regulatory" evidence="7">
    <location>
        <begin position="322"/>
        <end position="548"/>
    </location>
</feature>
<evidence type="ECO:0000256" key="4">
    <source>
        <dbReference type="ARBA" id="ARBA00022771"/>
    </source>
</evidence>
<proteinExistence type="predicted"/>
<dbReference type="InterPro" id="IPR051059">
    <property type="entry name" value="VerF-like"/>
</dbReference>
<accession>A0A2J6S8Y4</accession>
<dbReference type="Proteomes" id="UP000235786">
    <property type="component" value="Unassembled WGS sequence"/>
</dbReference>
<dbReference type="InterPro" id="IPR007219">
    <property type="entry name" value="XnlR_reg_dom"/>
</dbReference>
<dbReference type="STRING" id="1149755.A0A2J6S8Y4"/>
<dbReference type="GO" id="GO:0006351">
    <property type="term" value="P:DNA-templated transcription"/>
    <property type="evidence" value="ECO:0007669"/>
    <property type="project" value="InterPro"/>
</dbReference>
<keyword evidence="3" id="KW-0677">Repeat</keyword>
<comment type="subcellular location">
    <subcellularLocation>
        <location evidence="1">Nucleus</location>
    </subcellularLocation>
</comment>
<evidence type="ECO:0000256" key="5">
    <source>
        <dbReference type="ARBA" id="ARBA00022833"/>
    </source>
</evidence>
<evidence type="ECO:0000256" key="1">
    <source>
        <dbReference type="ARBA" id="ARBA00004123"/>
    </source>
</evidence>
<dbReference type="CDD" id="cd12148">
    <property type="entry name" value="fungal_TF_MHR"/>
    <property type="match status" value="1"/>
</dbReference>
<organism evidence="8 9">
    <name type="scientific">Hyaloscypha variabilis (strain UAMH 11265 / GT02V1 / F)</name>
    <name type="common">Meliniomyces variabilis</name>
    <dbReference type="NCBI Taxonomy" id="1149755"/>
    <lineage>
        <taxon>Eukaryota</taxon>
        <taxon>Fungi</taxon>
        <taxon>Dikarya</taxon>
        <taxon>Ascomycota</taxon>
        <taxon>Pezizomycotina</taxon>
        <taxon>Leotiomycetes</taxon>
        <taxon>Helotiales</taxon>
        <taxon>Hyaloscyphaceae</taxon>
        <taxon>Hyaloscypha</taxon>
        <taxon>Hyaloscypha variabilis</taxon>
    </lineage>
</organism>
<keyword evidence="5" id="KW-0862">Zinc</keyword>
<dbReference type="GO" id="GO:0000981">
    <property type="term" value="F:DNA-binding transcription factor activity, RNA polymerase II-specific"/>
    <property type="evidence" value="ECO:0007669"/>
    <property type="project" value="InterPro"/>
</dbReference>
<dbReference type="EMBL" id="KZ613938">
    <property type="protein sequence ID" value="PMD47222.1"/>
    <property type="molecule type" value="Genomic_DNA"/>
</dbReference>
<dbReference type="PANTHER" id="PTHR40626:SF11">
    <property type="entry name" value="ZINC FINGER PROTEIN YPR022C"/>
    <property type="match status" value="1"/>
</dbReference>
<keyword evidence="2" id="KW-0479">Metal-binding</keyword>
<name>A0A2J6S8Y4_HYAVF</name>
<dbReference type="AlphaFoldDB" id="A0A2J6S8Y4"/>
<dbReference type="PANTHER" id="PTHR40626">
    <property type="entry name" value="MIP31509P"/>
    <property type="match status" value="1"/>
</dbReference>